<organism evidence="3 4">
    <name type="scientific">Zymobacter palmae</name>
    <dbReference type="NCBI Taxonomy" id="33074"/>
    <lineage>
        <taxon>Bacteria</taxon>
        <taxon>Pseudomonadati</taxon>
        <taxon>Pseudomonadota</taxon>
        <taxon>Gammaproteobacteria</taxon>
        <taxon>Oceanospirillales</taxon>
        <taxon>Halomonadaceae</taxon>
        <taxon>Zymobacter group</taxon>
        <taxon>Zymobacter</taxon>
    </lineage>
</organism>
<feature type="domain" description="Amidase" evidence="1">
    <location>
        <begin position="26"/>
        <end position="440"/>
    </location>
</feature>
<dbReference type="Gene3D" id="1.20.58.1700">
    <property type="match status" value="1"/>
</dbReference>
<evidence type="ECO:0000259" key="1">
    <source>
        <dbReference type="Pfam" id="PF01425"/>
    </source>
</evidence>
<dbReference type="Gene3D" id="3.10.490.10">
    <property type="entry name" value="Gamma-glutamyl cyclotransferase-like"/>
    <property type="match status" value="1"/>
</dbReference>
<dbReference type="PANTHER" id="PTHR11895">
    <property type="entry name" value="TRANSAMIDASE"/>
    <property type="match status" value="1"/>
</dbReference>
<dbReference type="KEGG" id="zpl:ZBT109_0396"/>
<evidence type="ECO:0000313" key="4">
    <source>
        <dbReference type="Proteomes" id="UP000267342"/>
    </source>
</evidence>
<dbReference type="AlphaFoldDB" id="A0A348HC33"/>
<dbReference type="RefSeq" id="WP_027704585.1">
    <property type="nucleotide sequence ID" value="NZ_AP018933.1"/>
</dbReference>
<dbReference type="InterPro" id="IPR000120">
    <property type="entry name" value="Amidase"/>
</dbReference>
<dbReference type="NCBIfam" id="NF006043">
    <property type="entry name" value="PRK08186.1"/>
    <property type="match status" value="1"/>
</dbReference>
<dbReference type="Gene3D" id="3.90.1300.10">
    <property type="entry name" value="Amidase signature (AS) domain"/>
    <property type="match status" value="1"/>
</dbReference>
<proteinExistence type="predicted"/>
<dbReference type="PANTHER" id="PTHR11895:SF169">
    <property type="entry name" value="GLUTAMYL-TRNA(GLN) AMIDOTRANSFERASE"/>
    <property type="match status" value="1"/>
</dbReference>
<reference evidence="3 4" key="1">
    <citation type="submission" date="2018-09" db="EMBL/GenBank/DDBJ databases">
        <title>Zymobacter palmae IAM14233 (=T109) whole genome analysis.</title>
        <authorList>
            <person name="Yanase H."/>
        </authorList>
    </citation>
    <scope>NUCLEOTIDE SEQUENCE [LARGE SCALE GENOMIC DNA]</scope>
    <source>
        <strain evidence="3 4">IAM14233</strain>
    </source>
</reference>
<dbReference type="Pfam" id="PF21986">
    <property type="entry name" value="AH_C"/>
    <property type="match status" value="1"/>
</dbReference>
<dbReference type="EMBL" id="AP018933">
    <property type="protein sequence ID" value="BBG29185.1"/>
    <property type="molecule type" value="Genomic_DNA"/>
</dbReference>
<dbReference type="OrthoDB" id="8872210at2"/>
<feature type="domain" description="Allophanate hydrolase C-terminal" evidence="2">
    <location>
        <begin position="467"/>
        <end position="590"/>
    </location>
</feature>
<dbReference type="Pfam" id="PF01425">
    <property type="entry name" value="Amidase"/>
    <property type="match status" value="1"/>
</dbReference>
<dbReference type="SUPFAM" id="SSF75304">
    <property type="entry name" value="Amidase signature (AS) enzymes"/>
    <property type="match status" value="1"/>
</dbReference>
<protein>
    <submittedName>
        <fullName evidence="3">Asp-tRNA(Asn)/Glu-tRNA(Gln) amidotransferase A</fullName>
    </submittedName>
</protein>
<dbReference type="InterPro" id="IPR014085">
    <property type="entry name" value="Allophanate_hydrolase"/>
</dbReference>
<accession>A0A348HC33</accession>
<name>A0A348HC33_9GAMM</name>
<evidence type="ECO:0000259" key="2">
    <source>
        <dbReference type="Pfam" id="PF21986"/>
    </source>
</evidence>
<dbReference type="STRING" id="1123510.GCA_000620025_00604"/>
<dbReference type="NCBIfam" id="TIGR02713">
    <property type="entry name" value="allophanate_hyd"/>
    <property type="match status" value="1"/>
</dbReference>
<keyword evidence="3" id="KW-0808">Transferase</keyword>
<dbReference type="InterPro" id="IPR023631">
    <property type="entry name" value="Amidase_dom"/>
</dbReference>
<evidence type="ECO:0000313" key="3">
    <source>
        <dbReference type="EMBL" id="BBG29185.1"/>
    </source>
</evidence>
<dbReference type="InterPro" id="IPR053844">
    <property type="entry name" value="AH_C"/>
</dbReference>
<dbReference type="Proteomes" id="UP000267342">
    <property type="component" value="Chromosome"/>
</dbReference>
<dbReference type="GO" id="GO:0016740">
    <property type="term" value="F:transferase activity"/>
    <property type="evidence" value="ECO:0007669"/>
    <property type="project" value="UniProtKB-KW"/>
</dbReference>
<dbReference type="InterPro" id="IPR036928">
    <property type="entry name" value="AS_sf"/>
</dbReference>
<gene>
    <name evidence="3" type="ORF">ZBT109_0396</name>
</gene>
<keyword evidence="4" id="KW-1185">Reference proteome</keyword>
<sequence length="593" mass="63674">MHDHQWKDLISYQCAYASGIEPVNVLSALHERITQRADDPTWISLFPLDDILAMLAVAAQRKQQGETLPLYGIPFGVKDNIDVAGLPTTAGCPEFAYMPQQHAVVVQKLIAAGAIPIGKTNLDQFATGLNGTRTPYGIPRCAFDDRYISGGSSSGSAISVASNTVPFALGTDTAGSGRVPAALNNLVGLKPTKGLLSTTGLVPAVRSQDCITVFAHSVDDALTVSRIAAGFDSSDIYSRQAPPHSLAECVWPTHFNFGIPDKKQLQFFGDTEAEALFEAAIQRLERLGGNAVTFDYTPFQQAAKLLYAGPWVAERLAALHTFATHNADALNPVVRDIILSAEGISAVDTFNGFYQLAHHIRTAERTWSNIDIMVLPTAPTTYTVEQMLANPVQLNSNLGVYTNFVNLMDLSAIAVPAGFRTNGLPFGITMIGQAFQDGTIASLGKAFMKEELTTACHHVCAAESERVEVAVVGAHLSGQPLNAQLTERKAILKETAHTASGYALYALSDMMPEKPGLIRDPNAAGHIEVEVWTLPLTKFGSFITDITAPLGIGTITLDDGRQVKGFLCEPHAVTGAVDITHYGGWRAYCADRH</sequence>